<dbReference type="PANTHER" id="PTHR47385:SF19">
    <property type="entry name" value="TRANSGELIN"/>
    <property type="match status" value="1"/>
</dbReference>
<dbReference type="InterPro" id="IPR036872">
    <property type="entry name" value="CH_dom_sf"/>
</dbReference>
<keyword evidence="2" id="KW-1185">Reference proteome</keyword>
<dbReference type="InterPro" id="IPR050606">
    <property type="entry name" value="Calponin-like"/>
</dbReference>
<dbReference type="SMART" id="SM00033">
    <property type="entry name" value="CH"/>
    <property type="match status" value="1"/>
</dbReference>
<dbReference type="GO" id="GO:0015629">
    <property type="term" value="C:actin cytoskeleton"/>
    <property type="evidence" value="ECO:0007669"/>
    <property type="project" value="TreeGrafter"/>
</dbReference>
<feature type="domain" description="Calponin-homology (CH)" evidence="1">
    <location>
        <begin position="23"/>
        <end position="185"/>
    </location>
</feature>
<evidence type="ECO:0000259" key="1">
    <source>
        <dbReference type="PROSITE" id="PS50021"/>
    </source>
</evidence>
<dbReference type="SUPFAM" id="SSF47576">
    <property type="entry name" value="Calponin-homology domain, CH-domain"/>
    <property type="match status" value="1"/>
</dbReference>
<dbReference type="PANTHER" id="PTHR47385">
    <property type="entry name" value="CALPONIN"/>
    <property type="match status" value="1"/>
</dbReference>
<accession>A0A915BCD6</accession>
<reference evidence="3" key="1">
    <citation type="submission" date="2022-11" db="UniProtKB">
        <authorList>
            <consortium name="WormBaseParasite"/>
        </authorList>
    </citation>
    <scope>IDENTIFICATION</scope>
</reference>
<evidence type="ECO:0000313" key="3">
    <source>
        <dbReference type="WBParaSite" id="PgR034_g051_t01"/>
    </source>
</evidence>
<dbReference type="GO" id="GO:0051015">
    <property type="term" value="F:actin filament binding"/>
    <property type="evidence" value="ECO:0007669"/>
    <property type="project" value="TreeGrafter"/>
</dbReference>
<organism evidence="2 3">
    <name type="scientific">Parascaris univalens</name>
    <name type="common">Nematode worm</name>
    <dbReference type="NCBI Taxonomy" id="6257"/>
    <lineage>
        <taxon>Eukaryota</taxon>
        <taxon>Metazoa</taxon>
        <taxon>Ecdysozoa</taxon>
        <taxon>Nematoda</taxon>
        <taxon>Chromadorea</taxon>
        <taxon>Rhabditida</taxon>
        <taxon>Spirurina</taxon>
        <taxon>Ascaridomorpha</taxon>
        <taxon>Ascaridoidea</taxon>
        <taxon>Ascarididae</taxon>
        <taxon>Parascaris</taxon>
    </lineage>
</organism>
<dbReference type="Proteomes" id="UP000887569">
    <property type="component" value="Unplaced"/>
</dbReference>
<name>A0A915BCD6_PARUN</name>
<dbReference type="Pfam" id="PF00307">
    <property type="entry name" value="CH"/>
    <property type="match status" value="1"/>
</dbReference>
<protein>
    <submittedName>
        <fullName evidence="3">Transgelin</fullName>
    </submittedName>
</protein>
<dbReference type="PROSITE" id="PS50021">
    <property type="entry name" value="CH"/>
    <property type="match status" value="1"/>
</dbReference>
<dbReference type="WBParaSite" id="PgR034_g051_t01">
    <property type="protein sequence ID" value="PgR034_g051_t01"/>
    <property type="gene ID" value="PgR034_g051"/>
</dbReference>
<dbReference type="AlphaFoldDB" id="A0A915BCD6"/>
<evidence type="ECO:0000313" key="2">
    <source>
        <dbReference type="Proteomes" id="UP000887569"/>
    </source>
</evidence>
<dbReference type="Gene3D" id="1.10.418.10">
    <property type="entry name" value="Calponin-like domain"/>
    <property type="match status" value="1"/>
</dbReference>
<dbReference type="GO" id="GO:0007015">
    <property type="term" value="P:actin filament organization"/>
    <property type="evidence" value="ECO:0007669"/>
    <property type="project" value="TreeGrafter"/>
</dbReference>
<proteinExistence type="predicted"/>
<dbReference type="InterPro" id="IPR001715">
    <property type="entry name" value="CH_dom"/>
</dbReference>
<sequence length="201" mass="22699">MIYLKCYSLIMNGICTNQARFSIEEAQEVLLWIEQVTNVQFDKDPTTFETAQDVADALKDGVQLCDLMCRLVNDANALAYNRRPKMPFHKGCCYCLSGLKSLISIMQTSVSVIIEYKAIAILCIAGGNRDSLSISLKMENISNFLEAIKAYGVPEISCFQTVDLYENKQCYKVIECLRALAAVVSCFFFKELIQFSSNFRQ</sequence>